<evidence type="ECO:0000313" key="1">
    <source>
        <dbReference type="EMBL" id="KAJ8048190.1"/>
    </source>
</evidence>
<dbReference type="AlphaFoldDB" id="A0A9Q1CNK3"/>
<comment type="caution">
    <text evidence="1">The sequence shown here is derived from an EMBL/GenBank/DDBJ whole genome shotgun (WGS) entry which is preliminary data.</text>
</comment>
<organism evidence="1 2">
    <name type="scientific">Holothuria leucospilota</name>
    <name type="common">Black long sea cucumber</name>
    <name type="synonym">Mertensiothuria leucospilota</name>
    <dbReference type="NCBI Taxonomy" id="206669"/>
    <lineage>
        <taxon>Eukaryota</taxon>
        <taxon>Metazoa</taxon>
        <taxon>Echinodermata</taxon>
        <taxon>Eleutherozoa</taxon>
        <taxon>Echinozoa</taxon>
        <taxon>Holothuroidea</taxon>
        <taxon>Aspidochirotacea</taxon>
        <taxon>Aspidochirotida</taxon>
        <taxon>Holothuriidae</taxon>
        <taxon>Holothuria</taxon>
    </lineage>
</organism>
<proteinExistence type="predicted"/>
<reference evidence="1" key="1">
    <citation type="submission" date="2021-10" db="EMBL/GenBank/DDBJ databases">
        <title>Tropical sea cucumber genome reveals ecological adaptation and Cuvierian tubules defense mechanism.</title>
        <authorList>
            <person name="Chen T."/>
        </authorList>
    </citation>
    <scope>NUCLEOTIDE SEQUENCE</scope>
    <source>
        <strain evidence="1">Nanhai2018</strain>
        <tissue evidence="1">Muscle</tissue>
    </source>
</reference>
<name>A0A9Q1CNK3_HOLLE</name>
<accession>A0A9Q1CNK3</accession>
<gene>
    <name evidence="1" type="ORF">HOLleu_00397</name>
</gene>
<dbReference type="Proteomes" id="UP001152320">
    <property type="component" value="Chromosome 1"/>
</dbReference>
<dbReference type="EMBL" id="JAIZAY010000001">
    <property type="protein sequence ID" value="KAJ8048190.1"/>
    <property type="molecule type" value="Genomic_DNA"/>
</dbReference>
<evidence type="ECO:0000313" key="2">
    <source>
        <dbReference type="Proteomes" id="UP001152320"/>
    </source>
</evidence>
<sequence>MDIKLYLPSEPVLQHVIAADEHVITVAFGGMMDVALKEAMKNEYSLSMSTVIEAMSIAIPFLATEECGKPRVSLQKDFFTTKGGKYANGNVIVSNPTVADKLNRSVHGNNIEIKFEKDDLQLHMVGERNQIVTSMDQQNINDVNEYEGELQMSLTGPDFSICEDFPNLDVDLCEVYRNPLYNGLITESGSNVCQYWKPTSDVQTYTSTFHAVTMSDKMRNLLFLDEVKDVVESEVQIGTFEIRLVFPCIE</sequence>
<protein>
    <submittedName>
        <fullName evidence="1">Uncharacterized protein</fullName>
    </submittedName>
</protein>
<keyword evidence="2" id="KW-1185">Reference proteome</keyword>